<dbReference type="EMBL" id="JAGMUV010000053">
    <property type="protein sequence ID" value="KAH7109223.1"/>
    <property type="molecule type" value="Genomic_DNA"/>
</dbReference>
<feature type="region of interest" description="Disordered" evidence="2">
    <location>
        <begin position="1"/>
        <end position="31"/>
    </location>
</feature>
<organism evidence="3 4">
    <name type="scientific">Dactylonectria macrodidyma</name>
    <dbReference type="NCBI Taxonomy" id="307937"/>
    <lineage>
        <taxon>Eukaryota</taxon>
        <taxon>Fungi</taxon>
        <taxon>Dikarya</taxon>
        <taxon>Ascomycota</taxon>
        <taxon>Pezizomycotina</taxon>
        <taxon>Sordariomycetes</taxon>
        <taxon>Hypocreomycetidae</taxon>
        <taxon>Hypocreales</taxon>
        <taxon>Nectriaceae</taxon>
        <taxon>Dactylonectria</taxon>
    </lineage>
</organism>
<proteinExistence type="predicted"/>
<dbReference type="Proteomes" id="UP000738349">
    <property type="component" value="Unassembled WGS sequence"/>
</dbReference>
<keyword evidence="4" id="KW-1185">Reference proteome</keyword>
<sequence length="749" mass="83658">MPTNKGASGSLRTLAPSASGHGSRVVPTLPETAGNPIDQFFAFVEKYCTQGRFHELQDLFQSRDRLQSSYDKLEVAYSRNIEELATKETQRQADQIKLQEAIHTREEGVKELKDNKAMSKQLAGKIDFLEGQVKQAISTSKLKENDTIKLNSTNQSQAKTIKELQSQKSALEEKLRSAKDELKSTTDELDKTRSHLMSFQAFIVNLESLPHQGRKIQSLLGSFFNIALKHMVKFMRDDLPDSCQADQPAWTKLRKAISIQQAIPLPASDSPAAKRMRVVAGVVVLGKALAKHVFSPTYLTQGDELNSVLSCLEDQDPMQEVFLRAALLKALPQRQNENRDAALNLVVAEVMDGLGLLILSARRAEFEASLRRISSEICHGWLQVQRLQDKVRLTLSIGFSEEWQPIPLRLTQASARPETPSVSSPSAQPSKAQSKDGRQALQQPKPEPKSPSSHDFLEAVWPAFLVANADQPQDGDDSTAWMLLHNGYAITKAQIKEAEDEMAAEESSSRRNRRTARQSIGDPPTDKLAYLLHHDEDDKYQYNDPYQQALLQRLIKTKSREEARAIIQGHFPEGLEASEAFLKTKEGPPVQPYVPDFKLLPWHLPREVHNWFEGALSSINGTKGGRPSSLVLIGPPRSGKTTFALTFGRPGLMTGRWDMDELLRPGMTHLVLKNVDLEDFPTKRQLAGCQMSLFIHDRDGEGKNVAFGRPVIWVCTPEMNPLNDPEIGSYMHDPSSGVVIVKIENKLYG</sequence>
<feature type="region of interest" description="Disordered" evidence="2">
    <location>
        <begin position="499"/>
        <end position="527"/>
    </location>
</feature>
<evidence type="ECO:0000313" key="3">
    <source>
        <dbReference type="EMBL" id="KAH7109223.1"/>
    </source>
</evidence>
<dbReference type="OrthoDB" id="431929at2759"/>
<reference evidence="3" key="1">
    <citation type="journal article" date="2021" name="Nat. Commun.">
        <title>Genetic determinants of endophytism in the Arabidopsis root mycobiome.</title>
        <authorList>
            <person name="Mesny F."/>
            <person name="Miyauchi S."/>
            <person name="Thiergart T."/>
            <person name="Pickel B."/>
            <person name="Atanasova L."/>
            <person name="Karlsson M."/>
            <person name="Huettel B."/>
            <person name="Barry K.W."/>
            <person name="Haridas S."/>
            <person name="Chen C."/>
            <person name="Bauer D."/>
            <person name="Andreopoulos W."/>
            <person name="Pangilinan J."/>
            <person name="LaButti K."/>
            <person name="Riley R."/>
            <person name="Lipzen A."/>
            <person name="Clum A."/>
            <person name="Drula E."/>
            <person name="Henrissat B."/>
            <person name="Kohler A."/>
            <person name="Grigoriev I.V."/>
            <person name="Martin F.M."/>
            <person name="Hacquard S."/>
        </authorList>
    </citation>
    <scope>NUCLEOTIDE SEQUENCE</scope>
    <source>
        <strain evidence="3">MPI-CAGE-AT-0147</strain>
    </source>
</reference>
<feature type="coiled-coil region" evidence="1">
    <location>
        <begin position="154"/>
        <end position="195"/>
    </location>
</feature>
<feature type="compositionally biased region" description="Low complexity" evidence="2">
    <location>
        <begin position="423"/>
        <end position="432"/>
    </location>
</feature>
<keyword evidence="1" id="KW-0175">Coiled coil</keyword>
<protein>
    <submittedName>
        <fullName evidence="3">Uncharacterized protein</fullName>
    </submittedName>
</protein>
<accession>A0A9P9CYC0</accession>
<gene>
    <name evidence="3" type="ORF">EDB81DRAFT_930070</name>
</gene>
<evidence type="ECO:0000256" key="1">
    <source>
        <dbReference type="SAM" id="Coils"/>
    </source>
</evidence>
<evidence type="ECO:0000313" key="4">
    <source>
        <dbReference type="Proteomes" id="UP000738349"/>
    </source>
</evidence>
<comment type="caution">
    <text evidence="3">The sequence shown here is derived from an EMBL/GenBank/DDBJ whole genome shotgun (WGS) entry which is preliminary data.</text>
</comment>
<feature type="compositionally biased region" description="Polar residues" evidence="2">
    <location>
        <begin position="1"/>
        <end position="11"/>
    </location>
</feature>
<feature type="region of interest" description="Disordered" evidence="2">
    <location>
        <begin position="414"/>
        <end position="454"/>
    </location>
</feature>
<dbReference type="AlphaFoldDB" id="A0A9P9CYC0"/>
<name>A0A9P9CYC0_9HYPO</name>
<evidence type="ECO:0000256" key="2">
    <source>
        <dbReference type="SAM" id="MobiDB-lite"/>
    </source>
</evidence>